<comment type="caution">
    <text evidence="2">The sequence shown here is derived from an EMBL/GenBank/DDBJ whole genome shotgun (WGS) entry which is preliminary data.</text>
</comment>
<evidence type="ECO:0000259" key="1">
    <source>
        <dbReference type="Pfam" id="PF18962"/>
    </source>
</evidence>
<dbReference type="RefSeq" id="WP_169660382.1">
    <property type="nucleotide sequence ID" value="NZ_JABANE010000141.1"/>
</dbReference>
<dbReference type="Proteomes" id="UP000576082">
    <property type="component" value="Unassembled WGS sequence"/>
</dbReference>
<reference evidence="2 3" key="1">
    <citation type="submission" date="2020-04" db="EMBL/GenBank/DDBJ databases">
        <title>Flammeovirga sp. SR4, a novel species isolated from seawater.</title>
        <authorList>
            <person name="Wang X."/>
        </authorList>
    </citation>
    <scope>NUCLEOTIDE SEQUENCE [LARGE SCALE GENOMIC DNA]</scope>
    <source>
        <strain evidence="2 3">ATCC 23126</strain>
    </source>
</reference>
<keyword evidence="3" id="KW-1185">Reference proteome</keyword>
<dbReference type="InterPro" id="IPR026444">
    <property type="entry name" value="Secre_tail"/>
</dbReference>
<feature type="domain" description="Secretion system C-terminal sorting" evidence="1">
    <location>
        <begin position="2711"/>
        <end position="2786"/>
    </location>
</feature>
<proteinExistence type="predicted"/>
<protein>
    <submittedName>
        <fullName evidence="2">T9SS type A sorting domain-containing protein</fullName>
    </submittedName>
</protein>
<dbReference type="NCBIfam" id="TIGR04183">
    <property type="entry name" value="Por_Secre_tail"/>
    <property type="match status" value="1"/>
</dbReference>
<dbReference type="EMBL" id="JABANE010000141">
    <property type="protein sequence ID" value="NME72189.1"/>
    <property type="molecule type" value="Genomic_DNA"/>
</dbReference>
<evidence type="ECO:0000313" key="2">
    <source>
        <dbReference type="EMBL" id="NME72189.1"/>
    </source>
</evidence>
<evidence type="ECO:0000313" key="3">
    <source>
        <dbReference type="Proteomes" id="UP000576082"/>
    </source>
</evidence>
<organism evidence="2 3">
    <name type="scientific">Flammeovirga aprica JL-4</name>
    <dbReference type="NCBI Taxonomy" id="694437"/>
    <lineage>
        <taxon>Bacteria</taxon>
        <taxon>Pseudomonadati</taxon>
        <taxon>Bacteroidota</taxon>
        <taxon>Cytophagia</taxon>
        <taxon>Cytophagales</taxon>
        <taxon>Flammeovirgaceae</taxon>
        <taxon>Flammeovirga</taxon>
    </lineage>
</organism>
<accession>A0A7X9S0V1</accession>
<gene>
    <name evidence="2" type="ORF">HHU12_29790</name>
</gene>
<dbReference type="Pfam" id="PF18962">
    <property type="entry name" value="Por_Secre_tail"/>
    <property type="match status" value="1"/>
</dbReference>
<name>A0A7X9S0V1_9BACT</name>
<sequence length="2786" mass="301171">MIFAIAFFCFNVNAQNEIPSDGLELWLKAMEGVETTTVDGEERVGKWSDVSSGKEYYINKYSNNGGDYITDRGNPSSYVEILTSNTTDDDYIVVGETDEMGLVFDNAPEDTRIWNKKFFINKNGNFDFNISFDIKAYEGKDNTNSGSRTADDYSLVYSTDNGSSYTVVKELPTADLSDPHKVTFTVTNANFEGNGFYTLASTAPIAFYAKSSGNWSSKIWTDKPSGDPSDFDGVPSSRDNVFILSGKTVTINSNNTEAAVLEVNEGATLKFGASTGHKFEEVNGQGIIELESDNFPEATLNYGFLSEKGGTVKFTGTGAILSTVRSYHNVDISLTNSTDVLRLQNDFSLTGNLIVSQGELKIGSDNDGDAAVKMLVNGDAKIQESGSLSIGTGDVIHELTFGGDFENAGTVNLTKRDKIGFTIDTQAYLDIVETYYSDNTSESGQFARVIFNAGDKDQNLICNGSTIFYQLVIDKGSNDSYILNIDSKDKQNFEMYGYNIHNNGSTGDSSDPMDVDNGMFVLKFGTLRFGNNIYIPSYSNSTNNYDLNTETKLWVDGGNVNFGPVNALTVYGSLLVTSGRLNIGLELDGTSNGKHNSIILREKGFVTIKGGEVYLNQFNTSSNRGDEHQGSFTMSGGEMIIYGYISPDSDNGIAAFSLPYTTNSFDMSGGKITIHNEGTNIKYLTKFAMSDGYYNVTGGEIVFDLTRDDDVAFISSIPFYDLSINIANASNKVSLSKGTDSFGDDLPNNGDLKILRNLLVEEGSTLEIGDFDMTVGRAVLLRDNARLNIGSSNSLTFNDSNSEVTEHYIDIQDTDEAFSVDNLVIDFENTSSVFEVIDLNIPATSEVTKLKVLSSLTIAKGIFDYHDYIVEVQGNLTFGGKLGTGNSTGYLKLSGTTTQSIKSTYDLVSDQIADTTKVGISHLWLNNTKGVDLSSIIYATKLTWEQGLIKANEYGVVIGAEGIEDQVGTVIIDATDNDTKNRRIIGSGRSSDGGLTYLIQSGIDSYYYPLASDRDDPADGTKFTPAILSVDTHTDEGFVQLTSHNGNLSIWTSIGTEESLIDYYWKSSNFGFNDKPKISWVFEYHEEDERTEMSSFIAGRVQIEAGNSVREALGSGFDEPNQKITTSSVTAYDAFYSAGLANEFDGSSLAVYYSFQGMAEGAGSIPQGARWNHSGRWTTNADWKNTGNPLASQGIPGAGDIIVIGHGRYGNNSVTEGHRIVIDNGYAAEAGIIRFDSHESATAQNADLARIRLDRGSLDVKVVENVGSLRIHEGNTFNYEDLNDFLNQSRSEIMLEANSFNMEIINFPKYPNVRLYGGNGSNGSNFTFASDAPSSIEFEYLMIDGGTLTLDRSITVNDSINVGGYKDAIFNIDSDTPISIEAKYINLENTINSGAVASNKFQVVDQAVEVIHTLIVKENITIPQIDASDSGEENIVFDLNQTNAKVILELQGTKNGVFDNYYSGTVTPELYKIVMNKGGAKDATFTFNTNFSLETSTTEEMITLSNGTLVLDNADINITPYSVPAVDWNMASTSGLTINQGTVNIVGDEANLFLGGKLTVAGGTLNLSNAGEENSIIYNGSGEIEITDGTVNIGSEFRRGDTAEGIAVLYKQSGGVFNVGLIGNPTRGRGTFEVMNASSKFEFSGGEIIVNKGGITLDPAVSTVADSAIIKLGNASSSENISADFKNEVGELALVGDTYVTIVTNDVKVTGNVIIPSTATLDLSGKDLLMAGNLTNEGTLTATSSTLSFVSRDDQSVTGEVTAQNITIDAEGATVTINNDITVTNELNINAGTLSDNENTINVNGDLTVIGTHLSTGASLGKIEMNGTSKQYVYITGELGRIEINNSNGVELTNDLNLVAKEVIFNQGVLDIKSFAVKLNNDVVLTEQNPFGVTNMIQVDGGVGDKGIDYVMPTFDIPSEVIIPLGVDGLYTPIGFVGNYGGVSVVLKIVNAMHPVAENTDGTTDDALSQYWRLEFSEDLTANDDDRLITIQYTESKVKGDETTYEGVIVDDDANIIKPIHLNRDFVNNKIEINLNSGLKTGDYFAGTPDSTPDDIIRYRVKDSVMTSYLKEASDGQWEVSTDGGTTYTDLTGTTTINSGTILHIREGTKLYTSSDGSLGYRSFYKAFIEGEFEIHQNDKDILINSVELSEDATDAGTVIFYLNEGMDGTGQMPSGNWGEFYNAGGLVHVKGTATSATLDLEAPLNNSKFNIGGLKLEGTSSSEQTWSLSSGRGLNITFGDLEVNGVNLELSTASTLNNIIVSSDGKLTSNDPSLPSTASGDVAINSDGELVIEESFSISGNTNLTNGILTVNNASLDIVGNLVTSGASSSITLNGGELALSGDFTLSSDTDVSLTGSKLLFEGTSSNQTLNGALSGTKAINELVINKASGKVIFENGIKEFNKITLNSVLRNTGVDGTLLMLGNSSDITGTSFVEGPFSKKLTPSDKYFLFPTGRGNKPRYLEVDYISDTGSSAQEEKTWSVEYTPARKGVNPETDIHEDSGLENVSSEYQWRVTDLDDGEPSFGDKASLANIRFYLGDLDLSQSNKLILASLNENELSDSERKWKKAASITSHYPALYFESLNVSFSEKILAIASVIEEVDLPVKMISFNGYYENNTVVLEWTTATELNNDNFEVQRSVDGQNWSSLVMIEGGGNSNVRLDYQYVDNDPIQSQLTYYRLIQTDFDGTATVIDPIQVYANGEAGLADFTIYPNPTQGGNVNLILKAWGADVEIVLYNSLGYKVLSDTWRVGDSNFKELQLSKVPRGVYLIKLKSGNTIKTKRVII</sequence>